<dbReference type="EMBL" id="JBJURJ010000025">
    <property type="protein sequence ID" value="MFM9332051.1"/>
    <property type="molecule type" value="Genomic_DNA"/>
</dbReference>
<organism evidence="1 2">
    <name type="scientific">Paenibacillus mesotrionivorans</name>
    <dbReference type="NCBI Taxonomy" id="3160968"/>
    <lineage>
        <taxon>Bacteria</taxon>
        <taxon>Bacillati</taxon>
        <taxon>Bacillota</taxon>
        <taxon>Bacilli</taxon>
        <taxon>Bacillales</taxon>
        <taxon>Paenibacillaceae</taxon>
        <taxon>Paenibacillus</taxon>
    </lineage>
</organism>
<dbReference type="Proteomes" id="UP001631969">
    <property type="component" value="Unassembled WGS sequence"/>
</dbReference>
<sequence length="158" mass="17535">MDELFELLVKHGLKPLTLVPEWEGLEQRLNRSELAAVVMLHHHGEMTTSELAASLGVPLSTMTSLSKRLTAKKLFRRLQSEQDQRIILLRLTEEGTELAQAARALLNQSLSRIGEALTPEELQQLIRLVLKAAKALQTADGNGQSAQKPALRQIEIGE</sequence>
<reference evidence="1" key="1">
    <citation type="submission" date="2024-12" db="EMBL/GenBank/DDBJ databases">
        <authorList>
            <person name="Wu N."/>
        </authorList>
    </citation>
    <scope>NUCLEOTIDE SEQUENCE</scope>
    <source>
        <strain evidence="1">P15</strain>
    </source>
</reference>
<accession>A0ACC7P6T3</accession>
<evidence type="ECO:0000313" key="2">
    <source>
        <dbReference type="Proteomes" id="UP001631969"/>
    </source>
</evidence>
<proteinExistence type="predicted"/>
<comment type="caution">
    <text evidence="1">The sequence shown here is derived from an EMBL/GenBank/DDBJ whole genome shotgun (WGS) entry which is preliminary data.</text>
</comment>
<gene>
    <name evidence="1" type="ORF">ACI1P1_27510</name>
</gene>
<evidence type="ECO:0000313" key="1">
    <source>
        <dbReference type="EMBL" id="MFM9332051.1"/>
    </source>
</evidence>
<name>A0ACC7P6T3_9BACL</name>
<keyword evidence="2" id="KW-1185">Reference proteome</keyword>
<protein>
    <submittedName>
        <fullName evidence="1">MarR family winged helix-turn-helix transcriptional regulator</fullName>
    </submittedName>
</protein>